<sequence length="43" mass="4933">MDDVREVYKGREREKLGLIGEKYGFVLKSEDEEVSRGIACGNR</sequence>
<dbReference type="Proteomes" id="UP000634136">
    <property type="component" value="Unassembled WGS sequence"/>
</dbReference>
<name>A0A834SU05_9FABA</name>
<organism evidence="1 2">
    <name type="scientific">Senna tora</name>
    <dbReference type="NCBI Taxonomy" id="362788"/>
    <lineage>
        <taxon>Eukaryota</taxon>
        <taxon>Viridiplantae</taxon>
        <taxon>Streptophyta</taxon>
        <taxon>Embryophyta</taxon>
        <taxon>Tracheophyta</taxon>
        <taxon>Spermatophyta</taxon>
        <taxon>Magnoliopsida</taxon>
        <taxon>eudicotyledons</taxon>
        <taxon>Gunneridae</taxon>
        <taxon>Pentapetalae</taxon>
        <taxon>rosids</taxon>
        <taxon>fabids</taxon>
        <taxon>Fabales</taxon>
        <taxon>Fabaceae</taxon>
        <taxon>Caesalpinioideae</taxon>
        <taxon>Cassia clade</taxon>
        <taxon>Senna</taxon>
    </lineage>
</organism>
<evidence type="ECO:0000313" key="1">
    <source>
        <dbReference type="EMBL" id="KAF7809443.1"/>
    </source>
</evidence>
<evidence type="ECO:0000313" key="2">
    <source>
        <dbReference type="Proteomes" id="UP000634136"/>
    </source>
</evidence>
<keyword evidence="2" id="KW-1185">Reference proteome</keyword>
<protein>
    <submittedName>
        <fullName evidence="1">Uncharacterized protein</fullName>
    </submittedName>
</protein>
<proteinExistence type="predicted"/>
<dbReference type="EMBL" id="JAAIUW010000011">
    <property type="protein sequence ID" value="KAF7809443.1"/>
    <property type="molecule type" value="Genomic_DNA"/>
</dbReference>
<comment type="caution">
    <text evidence="1">The sequence shown here is derived from an EMBL/GenBank/DDBJ whole genome shotgun (WGS) entry which is preliminary data.</text>
</comment>
<reference evidence="1" key="1">
    <citation type="submission" date="2020-09" db="EMBL/GenBank/DDBJ databases">
        <title>Genome-Enabled Discovery of Anthraquinone Biosynthesis in Senna tora.</title>
        <authorList>
            <person name="Kang S.-H."/>
            <person name="Pandey R.P."/>
            <person name="Lee C.-M."/>
            <person name="Sim J.-S."/>
            <person name="Jeong J.-T."/>
            <person name="Choi B.-S."/>
            <person name="Jung M."/>
            <person name="Ginzburg D."/>
            <person name="Zhao K."/>
            <person name="Won S.Y."/>
            <person name="Oh T.-J."/>
            <person name="Yu Y."/>
            <person name="Kim N.-H."/>
            <person name="Lee O.R."/>
            <person name="Lee T.-H."/>
            <person name="Bashyal P."/>
            <person name="Kim T.-S."/>
            <person name="Lee W.-H."/>
            <person name="Kawkins C."/>
            <person name="Kim C.-K."/>
            <person name="Kim J.S."/>
            <person name="Ahn B.O."/>
            <person name="Rhee S.Y."/>
            <person name="Sohng J.K."/>
        </authorList>
    </citation>
    <scope>NUCLEOTIDE SEQUENCE</scope>
    <source>
        <tissue evidence="1">Leaf</tissue>
    </source>
</reference>
<dbReference type="AlphaFoldDB" id="A0A834SU05"/>
<accession>A0A834SU05</accession>
<gene>
    <name evidence="1" type="ORF">G2W53_036186</name>
</gene>